<proteinExistence type="predicted"/>
<dbReference type="EMBL" id="UINC01000625">
    <property type="protein sequence ID" value="SUZ58522.1"/>
    <property type="molecule type" value="Genomic_DNA"/>
</dbReference>
<gene>
    <name evidence="1" type="ORF">METZ01_LOCUS11376</name>
</gene>
<protein>
    <submittedName>
        <fullName evidence="1">Uncharacterized protein</fullName>
    </submittedName>
</protein>
<reference evidence="1" key="1">
    <citation type="submission" date="2018-05" db="EMBL/GenBank/DDBJ databases">
        <authorList>
            <person name="Lanie J.A."/>
            <person name="Ng W.-L."/>
            <person name="Kazmierczak K.M."/>
            <person name="Andrzejewski T.M."/>
            <person name="Davidsen T.M."/>
            <person name="Wayne K.J."/>
            <person name="Tettelin H."/>
            <person name="Glass J.I."/>
            <person name="Rusch D."/>
            <person name="Podicherti R."/>
            <person name="Tsui H.-C.T."/>
            <person name="Winkler M.E."/>
        </authorList>
    </citation>
    <scope>NUCLEOTIDE SEQUENCE</scope>
</reference>
<organism evidence="1">
    <name type="scientific">marine metagenome</name>
    <dbReference type="NCBI Taxonomy" id="408172"/>
    <lineage>
        <taxon>unclassified sequences</taxon>
        <taxon>metagenomes</taxon>
        <taxon>ecological metagenomes</taxon>
    </lineage>
</organism>
<evidence type="ECO:0000313" key="1">
    <source>
        <dbReference type="EMBL" id="SUZ58522.1"/>
    </source>
</evidence>
<dbReference type="AlphaFoldDB" id="A0A381NV96"/>
<name>A0A381NV96_9ZZZZ</name>
<sequence length="34" mass="4031">MDGKLFGKLTLAWQFLHSEIDHFDYCAINYIIKV</sequence>
<accession>A0A381NV96</accession>